<evidence type="ECO:0000313" key="4">
    <source>
        <dbReference type="EMBL" id="MCT7946104.1"/>
    </source>
</evidence>
<dbReference type="NCBIfam" id="TIGR01549">
    <property type="entry name" value="HAD-SF-IA-v1"/>
    <property type="match status" value="1"/>
</dbReference>
<evidence type="ECO:0000256" key="2">
    <source>
        <dbReference type="ARBA" id="ARBA00022801"/>
    </source>
</evidence>
<dbReference type="InterPro" id="IPR051400">
    <property type="entry name" value="HAD-like_hydrolase"/>
</dbReference>
<dbReference type="NCBIfam" id="TIGR01509">
    <property type="entry name" value="HAD-SF-IA-v3"/>
    <property type="match status" value="1"/>
</dbReference>
<evidence type="ECO:0000256" key="1">
    <source>
        <dbReference type="ARBA" id="ARBA00001946"/>
    </source>
</evidence>
<dbReference type="Gene3D" id="1.20.120.1600">
    <property type="match status" value="1"/>
</dbReference>
<dbReference type="AlphaFoldDB" id="A0A9X2WUV5"/>
<dbReference type="Gene3D" id="3.40.50.1000">
    <property type="entry name" value="HAD superfamily/HAD-like"/>
    <property type="match status" value="1"/>
</dbReference>
<dbReference type="Pfam" id="PF00702">
    <property type="entry name" value="Hydrolase"/>
    <property type="match status" value="1"/>
</dbReference>
<dbReference type="InterPro" id="IPR023214">
    <property type="entry name" value="HAD_sf"/>
</dbReference>
<dbReference type="PANTHER" id="PTHR46470">
    <property type="entry name" value="N-ACYLNEURAMINATE-9-PHOSPHATASE"/>
    <property type="match status" value="1"/>
</dbReference>
<dbReference type="RefSeq" id="WP_261272836.1">
    <property type="nucleotide sequence ID" value="NZ_JAMTCC010000018.1"/>
</dbReference>
<comment type="cofactor">
    <cofactor evidence="1">
        <name>Mg(2+)</name>
        <dbReference type="ChEBI" id="CHEBI:18420"/>
    </cofactor>
</comment>
<dbReference type="GO" id="GO:0009231">
    <property type="term" value="P:riboflavin biosynthetic process"/>
    <property type="evidence" value="ECO:0007669"/>
    <property type="project" value="TreeGrafter"/>
</dbReference>
<dbReference type="SUPFAM" id="SSF56784">
    <property type="entry name" value="HAD-like"/>
    <property type="match status" value="1"/>
</dbReference>
<organism evidence="4 5">
    <name type="scientific">Shewanella septentrionalis</name>
    <dbReference type="NCBI Taxonomy" id="2952223"/>
    <lineage>
        <taxon>Bacteria</taxon>
        <taxon>Pseudomonadati</taxon>
        <taxon>Pseudomonadota</taxon>
        <taxon>Gammaproteobacteria</taxon>
        <taxon>Alteromonadales</taxon>
        <taxon>Shewanellaceae</taxon>
        <taxon>Shewanella</taxon>
    </lineage>
</organism>
<protein>
    <submittedName>
        <fullName evidence="4">HAD-IA family hydrolase</fullName>
    </submittedName>
</protein>
<name>A0A9X2WUV5_9GAMM</name>
<keyword evidence="3" id="KW-0460">Magnesium</keyword>
<dbReference type="Proteomes" id="UP001155604">
    <property type="component" value="Unassembled WGS sequence"/>
</dbReference>
<dbReference type="PANTHER" id="PTHR46470:SF4">
    <property type="entry name" value="5-AMINO-6-(5-PHOSPHO-D-RIBITYLAMINO)URACIL PHOSPHATASE YIGB"/>
    <property type="match status" value="1"/>
</dbReference>
<dbReference type="InterPro" id="IPR036412">
    <property type="entry name" value="HAD-like_sf"/>
</dbReference>
<dbReference type="SFLD" id="SFLDS00003">
    <property type="entry name" value="Haloacid_Dehalogenase"/>
    <property type="match status" value="1"/>
</dbReference>
<evidence type="ECO:0000256" key="3">
    <source>
        <dbReference type="ARBA" id="ARBA00022842"/>
    </source>
</evidence>
<comment type="caution">
    <text evidence="4">The sequence shown here is derived from an EMBL/GenBank/DDBJ whole genome shotgun (WGS) entry which is preliminary data.</text>
</comment>
<gene>
    <name evidence="4" type="ORF">NE536_12135</name>
</gene>
<sequence>MRCYLRPQNIQAISFDLDDTLYDNLPHILNAEAELATFLLQTYPLSQAWQTHDWRRLKLQLLQQNRELAHDTSAARLATLRQGLIQLGYSAVEAERGAEQGLACFYFHRSHFQVSDEVLLLLKRLSQHFRLIGITNGNVDAERIGLGDAFEFVLHPGNGVHMKPAKDMFELACSRLNIAPQHLLHVGDSMNADVRGARLAGCQSVWLNPSFGRVDSLPIAALLPHLEINTLDALIKVLAIDANESREHC</sequence>
<reference evidence="4" key="1">
    <citation type="journal article" date="2023" name="Int. J. Syst. Evol. Microbiol.">
        <title>&lt;i&gt;Shewanella septentrionalis&lt;/i&gt; sp. nov. and &lt;i&gt;Shewanella holmiensis&lt;/i&gt; sp. nov., isolated from Baltic Sea water and sediments.</title>
        <authorList>
            <person name="Martin-Rodriguez A.J."/>
            <person name="Thorell K."/>
            <person name="Joffre E."/>
            <person name="Jensie-Markopoulos S."/>
            <person name="Moore E.R.B."/>
            <person name="Sjoling A."/>
        </authorList>
    </citation>
    <scope>NUCLEOTIDE SEQUENCE</scope>
    <source>
        <strain evidence="4">SP1W3</strain>
    </source>
</reference>
<evidence type="ECO:0000313" key="5">
    <source>
        <dbReference type="Proteomes" id="UP001155604"/>
    </source>
</evidence>
<keyword evidence="5" id="KW-1185">Reference proteome</keyword>
<dbReference type="GO" id="GO:0016787">
    <property type="term" value="F:hydrolase activity"/>
    <property type="evidence" value="ECO:0007669"/>
    <property type="project" value="UniProtKB-KW"/>
</dbReference>
<dbReference type="SFLD" id="SFLDG01129">
    <property type="entry name" value="C1.5:_HAD__Beta-PGM__Phosphata"/>
    <property type="match status" value="1"/>
</dbReference>
<dbReference type="EMBL" id="JAMTCC010000018">
    <property type="protein sequence ID" value="MCT7946104.1"/>
    <property type="molecule type" value="Genomic_DNA"/>
</dbReference>
<proteinExistence type="predicted"/>
<keyword evidence="2 4" id="KW-0378">Hydrolase</keyword>
<accession>A0A9X2WUV5</accession>
<dbReference type="InterPro" id="IPR006439">
    <property type="entry name" value="HAD-SF_hydro_IA"/>
</dbReference>